<keyword evidence="6" id="KW-0460">Magnesium</keyword>
<evidence type="ECO:0000256" key="1">
    <source>
        <dbReference type="ARBA" id="ARBA00010290"/>
    </source>
</evidence>
<dbReference type="EMBL" id="CAJOBC010000824">
    <property type="protein sequence ID" value="CAF3629759.1"/>
    <property type="molecule type" value="Genomic_DNA"/>
</dbReference>
<evidence type="ECO:0000256" key="4">
    <source>
        <dbReference type="ARBA" id="ARBA00023134"/>
    </source>
</evidence>
<dbReference type="PANTHER" id="PTHR45697">
    <property type="entry name" value="ADP-RIBOSYLATION FACTOR-LIKE PROTEIN 2-RELATED"/>
    <property type="match status" value="1"/>
</dbReference>
<dbReference type="PROSITE" id="PS51417">
    <property type="entry name" value="ARF"/>
    <property type="match status" value="1"/>
</dbReference>
<proteinExistence type="inferred from homology"/>
<keyword evidence="9" id="KW-1185">Reference proteome</keyword>
<dbReference type="Pfam" id="PF00025">
    <property type="entry name" value="Arf"/>
    <property type="match status" value="1"/>
</dbReference>
<keyword evidence="2" id="KW-0519">Myristate</keyword>
<evidence type="ECO:0000313" key="9">
    <source>
        <dbReference type="Proteomes" id="UP000663829"/>
    </source>
</evidence>
<dbReference type="SMART" id="SM00177">
    <property type="entry name" value="ARF"/>
    <property type="match status" value="1"/>
</dbReference>
<keyword evidence="4 5" id="KW-0342">GTP-binding</keyword>
<feature type="binding site" evidence="5">
    <location>
        <begin position="39"/>
        <end position="46"/>
    </location>
    <ligand>
        <name>GTP</name>
        <dbReference type="ChEBI" id="CHEBI:37565"/>
    </ligand>
</feature>
<evidence type="ECO:0000256" key="2">
    <source>
        <dbReference type="ARBA" id="ARBA00022707"/>
    </source>
</evidence>
<protein>
    <submittedName>
        <fullName evidence="7">Uncharacterized protein</fullName>
    </submittedName>
</protein>
<organism evidence="7 9">
    <name type="scientific">Didymodactylos carnosus</name>
    <dbReference type="NCBI Taxonomy" id="1234261"/>
    <lineage>
        <taxon>Eukaryota</taxon>
        <taxon>Metazoa</taxon>
        <taxon>Spiralia</taxon>
        <taxon>Gnathifera</taxon>
        <taxon>Rotifera</taxon>
        <taxon>Eurotatoria</taxon>
        <taxon>Bdelloidea</taxon>
        <taxon>Philodinida</taxon>
        <taxon>Philodinidae</taxon>
        <taxon>Didymodactylos</taxon>
    </lineage>
</organism>
<keyword evidence="2" id="KW-0449">Lipoprotein</keyword>
<feature type="binding site" evidence="6">
    <location>
        <position position="46"/>
    </location>
    <ligand>
        <name>Mg(2+)</name>
        <dbReference type="ChEBI" id="CHEBI:18420"/>
    </ligand>
</feature>
<dbReference type="GO" id="GO:0046872">
    <property type="term" value="F:metal ion binding"/>
    <property type="evidence" value="ECO:0007669"/>
    <property type="project" value="UniProtKB-KW"/>
</dbReference>
<keyword evidence="3 5" id="KW-0547">Nucleotide-binding</keyword>
<sequence>MGTISSTIEEKLAICFLPSTTPKFHRRHKPSASKILLLGLDNAGKTDLLRNITQNESLQNRPTIGYNAETIRLRSFRRSKKVTLWDCGGKMCLRKMWPYYYSDTSVLVWLINSNDRSRLEESLNALTTTLNDTSMYKVPLLVVLYRPLNIMSSSYQQGYTIDVSDEAQLTSLELAFRLSSKLPNIDLKWQVINVTGSNQKDLRKVNTCLLDMISQ</sequence>
<reference evidence="7" key="1">
    <citation type="submission" date="2021-02" db="EMBL/GenBank/DDBJ databases">
        <authorList>
            <person name="Nowell W R."/>
        </authorList>
    </citation>
    <scope>NUCLEOTIDE SEQUENCE</scope>
</reference>
<dbReference type="InterPro" id="IPR005225">
    <property type="entry name" value="Small_GTP-bd"/>
</dbReference>
<dbReference type="InterPro" id="IPR027417">
    <property type="entry name" value="P-loop_NTPase"/>
</dbReference>
<comment type="caution">
    <text evidence="7">The sequence shown here is derived from an EMBL/GenBank/DDBJ whole genome shotgun (WGS) entry which is preliminary data.</text>
</comment>
<dbReference type="OrthoDB" id="9976402at2759"/>
<evidence type="ECO:0000313" key="7">
    <source>
        <dbReference type="EMBL" id="CAF0842423.1"/>
    </source>
</evidence>
<name>A0A813VWI7_9BILA</name>
<dbReference type="GO" id="GO:0005525">
    <property type="term" value="F:GTP binding"/>
    <property type="evidence" value="ECO:0007669"/>
    <property type="project" value="UniProtKB-KW"/>
</dbReference>
<dbReference type="GO" id="GO:0003924">
    <property type="term" value="F:GTPase activity"/>
    <property type="evidence" value="ECO:0007669"/>
    <property type="project" value="InterPro"/>
</dbReference>
<evidence type="ECO:0000256" key="5">
    <source>
        <dbReference type="PIRSR" id="PIRSR606689-1"/>
    </source>
</evidence>
<keyword evidence="6" id="KW-0479">Metal-binding</keyword>
<accession>A0A813VWI7</accession>
<dbReference type="InterPro" id="IPR044612">
    <property type="entry name" value="ARL2/3"/>
</dbReference>
<dbReference type="Proteomes" id="UP000681722">
    <property type="component" value="Unassembled WGS sequence"/>
</dbReference>
<feature type="binding site" evidence="5">
    <location>
        <position position="89"/>
    </location>
    <ligand>
        <name>GTP</name>
        <dbReference type="ChEBI" id="CHEBI:37565"/>
    </ligand>
</feature>
<dbReference type="SUPFAM" id="SSF52540">
    <property type="entry name" value="P-loop containing nucleoside triphosphate hydrolases"/>
    <property type="match status" value="1"/>
</dbReference>
<dbReference type="InterPro" id="IPR006689">
    <property type="entry name" value="Small_GTPase_ARF/SAR"/>
</dbReference>
<comment type="similarity">
    <text evidence="1">Belongs to the small GTPase superfamily. Arf family.</text>
</comment>
<evidence type="ECO:0000256" key="3">
    <source>
        <dbReference type="ARBA" id="ARBA00022741"/>
    </source>
</evidence>
<feature type="binding site" evidence="6">
    <location>
        <position position="63"/>
    </location>
    <ligand>
        <name>Mg(2+)</name>
        <dbReference type="ChEBI" id="CHEBI:18420"/>
    </ligand>
</feature>
<dbReference type="EMBL" id="CAJNOQ010000824">
    <property type="protein sequence ID" value="CAF0842423.1"/>
    <property type="molecule type" value="Genomic_DNA"/>
</dbReference>
<evidence type="ECO:0000256" key="6">
    <source>
        <dbReference type="PIRSR" id="PIRSR606689-2"/>
    </source>
</evidence>
<dbReference type="Gene3D" id="3.40.50.300">
    <property type="entry name" value="P-loop containing nucleotide triphosphate hydrolases"/>
    <property type="match status" value="1"/>
</dbReference>
<dbReference type="AlphaFoldDB" id="A0A813VWI7"/>
<evidence type="ECO:0000313" key="8">
    <source>
        <dbReference type="EMBL" id="CAF3629759.1"/>
    </source>
</evidence>
<dbReference type="SMART" id="SM00178">
    <property type="entry name" value="SAR"/>
    <property type="match status" value="1"/>
</dbReference>
<dbReference type="Proteomes" id="UP000663829">
    <property type="component" value="Unassembled WGS sequence"/>
</dbReference>
<gene>
    <name evidence="7" type="ORF">GPM918_LOCUS5634</name>
    <name evidence="8" type="ORF">SRO942_LOCUS5634</name>
</gene>
<dbReference type="NCBIfam" id="TIGR00231">
    <property type="entry name" value="small_GTP"/>
    <property type="match status" value="1"/>
</dbReference>